<comment type="caution">
    <text evidence="1">The sequence shown here is derived from an EMBL/GenBank/DDBJ whole genome shotgun (WGS) entry which is preliminary data.</text>
</comment>
<sequence>MAASVLLPQAQGAWRSDQTMKNFRSVATMLATKCTFLPELNLPMIPINSMKSAGTDWILVSHLCWFVSQAVCSGIYYELAYRLVASDRGSLCCSIYSRALSLNITTLDESIAVTLMSTDMENLCQSAATLRNLGLPASVKLLYPAGLSSSAGLPWALPSLQ</sequence>
<protein>
    <submittedName>
        <fullName evidence="1">Uncharacterized protein</fullName>
    </submittedName>
</protein>
<dbReference type="EMBL" id="MU032352">
    <property type="protein sequence ID" value="KAF3761201.1"/>
    <property type="molecule type" value="Genomic_DNA"/>
</dbReference>
<proteinExistence type="predicted"/>
<name>A0A9P4XUS4_CRYP1</name>
<dbReference type="AlphaFoldDB" id="A0A9P4XUS4"/>
<dbReference type="OrthoDB" id="6500128at2759"/>
<evidence type="ECO:0000313" key="2">
    <source>
        <dbReference type="Proteomes" id="UP000803844"/>
    </source>
</evidence>
<organism evidence="1 2">
    <name type="scientific">Cryphonectria parasitica (strain ATCC 38755 / EP155)</name>
    <dbReference type="NCBI Taxonomy" id="660469"/>
    <lineage>
        <taxon>Eukaryota</taxon>
        <taxon>Fungi</taxon>
        <taxon>Dikarya</taxon>
        <taxon>Ascomycota</taxon>
        <taxon>Pezizomycotina</taxon>
        <taxon>Sordariomycetes</taxon>
        <taxon>Sordariomycetidae</taxon>
        <taxon>Diaporthales</taxon>
        <taxon>Cryphonectriaceae</taxon>
        <taxon>Cryphonectria-Endothia species complex</taxon>
        <taxon>Cryphonectria</taxon>
    </lineage>
</organism>
<gene>
    <name evidence="1" type="ORF">M406DRAFT_73636</name>
</gene>
<dbReference type="GeneID" id="63842764"/>
<reference evidence="1" key="1">
    <citation type="journal article" date="2020" name="Phytopathology">
        <title>Genome sequence of the chestnut blight fungus Cryphonectria parasitica EP155: A fundamental resource for an archetypical invasive plant pathogen.</title>
        <authorList>
            <person name="Crouch J.A."/>
            <person name="Dawe A."/>
            <person name="Aerts A."/>
            <person name="Barry K."/>
            <person name="Churchill A.C.L."/>
            <person name="Grimwood J."/>
            <person name="Hillman B."/>
            <person name="Milgroom M.G."/>
            <person name="Pangilinan J."/>
            <person name="Smith M."/>
            <person name="Salamov A."/>
            <person name="Schmutz J."/>
            <person name="Yadav J."/>
            <person name="Grigoriev I.V."/>
            <person name="Nuss D."/>
        </authorList>
    </citation>
    <scope>NUCLEOTIDE SEQUENCE</scope>
    <source>
        <strain evidence="1">EP155</strain>
    </source>
</reference>
<keyword evidence="2" id="KW-1185">Reference proteome</keyword>
<dbReference type="Proteomes" id="UP000803844">
    <property type="component" value="Unassembled WGS sequence"/>
</dbReference>
<evidence type="ECO:0000313" key="1">
    <source>
        <dbReference type="EMBL" id="KAF3761201.1"/>
    </source>
</evidence>
<dbReference type="RefSeq" id="XP_040772180.1">
    <property type="nucleotide sequence ID" value="XM_040925635.1"/>
</dbReference>
<accession>A0A9P4XUS4</accession>